<dbReference type="InterPro" id="IPR039135">
    <property type="entry name" value="NAT9-like"/>
</dbReference>
<protein>
    <recommendedName>
        <fullName evidence="5">N-acetyltransferase domain-containing protein</fullName>
    </recommendedName>
</protein>
<dbReference type="EMBL" id="BRYB01002509">
    <property type="protein sequence ID" value="GMI20765.1"/>
    <property type="molecule type" value="Genomic_DNA"/>
</dbReference>
<dbReference type="InterPro" id="IPR016181">
    <property type="entry name" value="Acyl_CoA_acyltransferase"/>
</dbReference>
<dbReference type="InterPro" id="IPR009097">
    <property type="entry name" value="Cyclic_Pdiesterase"/>
</dbReference>
<keyword evidence="7" id="KW-1185">Reference proteome</keyword>
<feature type="compositionally biased region" description="Pro residues" evidence="4">
    <location>
        <begin position="1"/>
        <end position="16"/>
    </location>
</feature>
<dbReference type="Gene3D" id="3.90.1140.10">
    <property type="entry name" value="Cyclic phosphodiesterase"/>
    <property type="match status" value="1"/>
</dbReference>
<sequence length="402" mass="43116">MSALPSTPPCALPSKPPRSVLPLSPSGGPPSSFLSPYLPLHIPRYHLWMSSEALQASTASEPLSLEEEHDMCASWRTDQDKYTWIIHACPPPAAKPVGGVTSASPSPSAGVTSASPSPSAGVTSASLALLEPHMAGDVNLFLSLDEALGDDGETVVRTVLQAEVEVMVAEASKRRQNLATAAVEAALAYGSAVLGVERFFVKIGDANKPSRALFETKLGFSFVQRVECFQETELELLPPKPLPPPASLPFLEPPFPPPPHYSLWLLPSSPPPIAPEINKLAERFKVPPFPPHVTLAGRVPRRAGGGDLLAAAAELGFGEGGVGVELGEVRADGRPHKAAYVEEPPFKPHFSLLYGEHDEAEKGEAVRGMEERLKGREVVLDRMQLWRTEGAYDTWEMVGEIS</sequence>
<evidence type="ECO:0000256" key="3">
    <source>
        <dbReference type="ARBA" id="ARBA00023315"/>
    </source>
</evidence>
<feature type="compositionally biased region" description="Polar residues" evidence="4">
    <location>
        <begin position="101"/>
        <end position="118"/>
    </location>
</feature>
<dbReference type="PANTHER" id="PTHR13256">
    <property type="entry name" value="N-ACETYLTRANSFERASE 9"/>
    <property type="match status" value="1"/>
</dbReference>
<keyword evidence="2" id="KW-0808">Transferase</keyword>
<keyword evidence="3" id="KW-0012">Acyltransferase</keyword>
<comment type="caution">
    <text evidence="6">The sequence shown here is derived from an EMBL/GenBank/DDBJ whole genome shotgun (WGS) entry which is preliminary data.</text>
</comment>
<dbReference type="InterPro" id="IPR000182">
    <property type="entry name" value="GNAT_dom"/>
</dbReference>
<evidence type="ECO:0000259" key="5">
    <source>
        <dbReference type="Pfam" id="PF13302"/>
    </source>
</evidence>
<dbReference type="Gene3D" id="3.40.630.30">
    <property type="match status" value="1"/>
</dbReference>
<accession>A0ABQ6M719</accession>
<feature type="compositionally biased region" description="Low complexity" evidence="4">
    <location>
        <begin position="17"/>
        <end position="26"/>
    </location>
</feature>
<comment type="similarity">
    <text evidence="1">Belongs to the acetyltransferase family. GNAT subfamily.</text>
</comment>
<evidence type="ECO:0000313" key="6">
    <source>
        <dbReference type="EMBL" id="GMI20765.1"/>
    </source>
</evidence>
<feature type="domain" description="N-acetyltransferase" evidence="5">
    <location>
        <begin position="35"/>
        <end position="220"/>
    </location>
</feature>
<dbReference type="Pfam" id="PF13302">
    <property type="entry name" value="Acetyltransf_3"/>
    <property type="match status" value="1"/>
</dbReference>
<evidence type="ECO:0000256" key="4">
    <source>
        <dbReference type="SAM" id="MobiDB-lite"/>
    </source>
</evidence>
<feature type="region of interest" description="Disordered" evidence="4">
    <location>
        <begin position="97"/>
        <end position="118"/>
    </location>
</feature>
<gene>
    <name evidence="6" type="ORF">TeGR_g9021</name>
</gene>
<evidence type="ECO:0000256" key="2">
    <source>
        <dbReference type="ARBA" id="ARBA00022679"/>
    </source>
</evidence>
<proteinExistence type="inferred from homology"/>
<reference evidence="6 7" key="1">
    <citation type="journal article" date="2023" name="Commun. Biol.">
        <title>Genome analysis of Parmales, the sister group of diatoms, reveals the evolutionary specialization of diatoms from phago-mixotrophs to photoautotrophs.</title>
        <authorList>
            <person name="Ban H."/>
            <person name="Sato S."/>
            <person name="Yoshikawa S."/>
            <person name="Yamada K."/>
            <person name="Nakamura Y."/>
            <person name="Ichinomiya M."/>
            <person name="Sato N."/>
            <person name="Blanc-Mathieu R."/>
            <person name="Endo H."/>
            <person name="Kuwata A."/>
            <person name="Ogata H."/>
        </authorList>
    </citation>
    <scope>NUCLEOTIDE SEQUENCE [LARGE SCALE GENOMIC DNA]</scope>
</reference>
<evidence type="ECO:0000256" key="1">
    <source>
        <dbReference type="ARBA" id="ARBA00009342"/>
    </source>
</evidence>
<dbReference type="Proteomes" id="UP001165060">
    <property type="component" value="Unassembled WGS sequence"/>
</dbReference>
<dbReference type="SUPFAM" id="SSF55729">
    <property type="entry name" value="Acyl-CoA N-acyltransferases (Nat)"/>
    <property type="match status" value="1"/>
</dbReference>
<dbReference type="PANTHER" id="PTHR13256:SF16">
    <property type="entry name" value="ALPHA_BETA-TUBULIN-N-ACETYLTRANSFERASE 9"/>
    <property type="match status" value="1"/>
</dbReference>
<organism evidence="6 7">
    <name type="scientific">Tetraparma gracilis</name>
    <dbReference type="NCBI Taxonomy" id="2962635"/>
    <lineage>
        <taxon>Eukaryota</taxon>
        <taxon>Sar</taxon>
        <taxon>Stramenopiles</taxon>
        <taxon>Ochrophyta</taxon>
        <taxon>Bolidophyceae</taxon>
        <taxon>Parmales</taxon>
        <taxon>Triparmaceae</taxon>
        <taxon>Tetraparma</taxon>
    </lineage>
</organism>
<evidence type="ECO:0000313" key="7">
    <source>
        <dbReference type="Proteomes" id="UP001165060"/>
    </source>
</evidence>
<dbReference type="SUPFAM" id="SSF55144">
    <property type="entry name" value="LigT-like"/>
    <property type="match status" value="1"/>
</dbReference>
<feature type="region of interest" description="Disordered" evidence="4">
    <location>
        <begin position="1"/>
        <end position="26"/>
    </location>
</feature>
<name>A0ABQ6M719_9STRA</name>